<dbReference type="PANTHER" id="PTHR36593">
    <property type="entry name" value="EXPORTED SERINE/THREONINE PROTEIN KINASE"/>
    <property type="match status" value="1"/>
</dbReference>
<feature type="compositionally biased region" description="Polar residues" evidence="1">
    <location>
        <begin position="120"/>
        <end position="131"/>
    </location>
</feature>
<feature type="compositionally biased region" description="Low complexity" evidence="1">
    <location>
        <begin position="840"/>
        <end position="852"/>
    </location>
</feature>
<evidence type="ECO:0000256" key="1">
    <source>
        <dbReference type="SAM" id="MobiDB-lite"/>
    </source>
</evidence>
<protein>
    <submittedName>
        <fullName evidence="2">Uncharacterized protein</fullName>
    </submittedName>
</protein>
<name>A0A1Y1JCY8_PLAGO</name>
<accession>A0A1Y1JCY8</accession>
<feature type="region of interest" description="Disordered" evidence="1">
    <location>
        <begin position="235"/>
        <end position="256"/>
    </location>
</feature>
<evidence type="ECO:0000313" key="2">
    <source>
        <dbReference type="EMBL" id="GAW79548.1"/>
    </source>
</evidence>
<feature type="region of interest" description="Disordered" evidence="1">
    <location>
        <begin position="799"/>
        <end position="855"/>
    </location>
</feature>
<dbReference type="GeneID" id="39746259"/>
<evidence type="ECO:0000313" key="3">
    <source>
        <dbReference type="Proteomes" id="UP000195521"/>
    </source>
</evidence>
<dbReference type="OrthoDB" id="372660at2759"/>
<dbReference type="PANTHER" id="PTHR36593:SF1">
    <property type="entry name" value="EXPORTED SERINE_THREONINE PROTEIN KINASE"/>
    <property type="match status" value="1"/>
</dbReference>
<dbReference type="EMBL" id="BDQF01000004">
    <property type="protein sequence ID" value="GAW79548.1"/>
    <property type="molecule type" value="Genomic_DNA"/>
</dbReference>
<reference evidence="3" key="1">
    <citation type="submission" date="2017-04" db="EMBL/GenBank/DDBJ databases">
        <title>Plasmodium gonderi genome.</title>
        <authorList>
            <person name="Arisue N."/>
            <person name="Honma H."/>
            <person name="Kawai S."/>
            <person name="Tougan T."/>
            <person name="Tanabe K."/>
            <person name="Horii T."/>
        </authorList>
    </citation>
    <scope>NUCLEOTIDE SEQUENCE [LARGE SCALE GENOMIC DNA]</scope>
    <source>
        <strain evidence="3">ATCC 30045</strain>
    </source>
</reference>
<dbReference type="OMA" id="WKLKDFG"/>
<feature type="region of interest" description="Disordered" evidence="1">
    <location>
        <begin position="120"/>
        <end position="144"/>
    </location>
</feature>
<dbReference type="AlphaFoldDB" id="A0A1Y1JCY8"/>
<feature type="compositionally biased region" description="Low complexity" evidence="1">
    <location>
        <begin position="800"/>
        <end position="824"/>
    </location>
</feature>
<proteinExistence type="predicted"/>
<comment type="caution">
    <text evidence="2">The sequence shown here is derived from an EMBL/GenBank/DDBJ whole genome shotgun (WGS) entry which is preliminary data.</text>
</comment>
<sequence length="1170" mass="131322">MTEGHKGNVEINLYKEDVNVHYKKNCDNNEFNKYLINIGDITRKNNLIEKKKNYKSKYDIITTDSISTTTEEFSYPYRLEGKTDSKDTSRILDEVEYEGLYRNLTSDEGKLMIVGRSENQKSGCNGCSSEGTLDGRNTKRSNLGNGVVKKGALSGERNGVLNGALNGALSGALKGELNGALNGALSGALKGELNGTLNGALSGALKGELNCTLNGALSGALKGELNDTQNDSLNRAGNNQCSPFRGTESVPTRTKKAERLRNPDDKYMNPFSHNKMIKGNESILMKKNEMSKGNEDQCDNYAPMKSSTTKNNSGYPKIVRLKEYVNNFYNKDIENNNHLMKKNSTHLMEFQRENGNSIRSHVYRPYLPNQKSHVNSKNLMHALNGINITNVGGISKNHHTGGNYSRINVSANQSLLNYMNRCGNKNNINLVYIKNQGRFKYPGNMEYGSSNILTNGGITASETAIIHGSTASSVEKISNVVIANGGVAVKGGIIPTVCGSAIFKGNGNNMKIMKGMDIEKLGGNLNNVSINSVRNMESLRSISCLRNMGNMRNVSNLRGLKDVAQSLNLNGAENFRNVKNSNNLISQNSLVSQNSSIHQNGLNNLNSLTFPNNSIYHSGLQINTNSEVKKLRGSTTAMSEHHEIIPSLGNLKNPTTLLDGNTNYIPKDEGKRKQMNLNSTDLKIPIFVHSTHTKNSTDNTSIRLNSSALLHRNYLSCGNHAFIDSHKESANRINRNGNMMMAISPDRDFSRSTQGGSNNHTVVPNLESTRFDMKIENNGGNINGNMIPYLSGSYTSICTSRGNSRSNRSSRNNRNNRNSRNSRNSRSREFPSFTCKGGMINNIKDSNKSINSRMGRGGMPILKELSRGERGGIGPYNKKINEEHCKMLKNIVQRRNLINYKYMNSWMSNLENRNKRDMRTSCCSSFRRNSRHKPFEMLGKEKKVLFERIKETNKIMNSNKKKVISTNYEIKTFLLNTIKAIGIVLTKWKLKDFGMYFWFHIKCIEKETDLKFYIKIFNSLFEIITGKGIYYQSNDINNLVNVFKEFIIYDCKNIFKKSLKILNKYAKKNSPDFSIFHNDENVLNINKSLLLGCEEVYSNPNSNNDETSLGKKRDSDEKSSNNFFGVLFNSLKQNHDSFEKIGLDKLYLSNIFANFNELNYSEIFHLFLRK</sequence>
<organism evidence="2 3">
    <name type="scientific">Plasmodium gonderi</name>
    <dbReference type="NCBI Taxonomy" id="77519"/>
    <lineage>
        <taxon>Eukaryota</taxon>
        <taxon>Sar</taxon>
        <taxon>Alveolata</taxon>
        <taxon>Apicomplexa</taxon>
        <taxon>Aconoidasida</taxon>
        <taxon>Haemosporida</taxon>
        <taxon>Plasmodiidae</taxon>
        <taxon>Plasmodium</taxon>
        <taxon>Plasmodium (Plasmodium)</taxon>
    </lineage>
</organism>
<gene>
    <name evidence="2" type="ORF">PGO_041480</name>
</gene>
<dbReference type="RefSeq" id="XP_028542137.1">
    <property type="nucleotide sequence ID" value="XM_028686336.1"/>
</dbReference>
<keyword evidence="3" id="KW-1185">Reference proteome</keyword>
<dbReference type="Proteomes" id="UP000195521">
    <property type="component" value="Unassembled WGS sequence"/>
</dbReference>